<keyword evidence="4 9" id="KW-0812">Transmembrane</keyword>
<evidence type="ECO:0000256" key="7">
    <source>
        <dbReference type="ARBA" id="ARBA00023136"/>
    </source>
</evidence>
<gene>
    <name evidence="12" type="primary">mgtE</name>
    <name evidence="12" type="ORF">GCM10011355_10380</name>
</gene>
<feature type="transmembrane region" description="Helical" evidence="9">
    <location>
        <begin position="429"/>
        <end position="457"/>
    </location>
</feature>
<comment type="similarity">
    <text evidence="2 9">Belongs to the SLC41A transporter family.</text>
</comment>
<dbReference type="AlphaFoldDB" id="A0A8J3A2F1"/>
<keyword evidence="9" id="KW-1003">Cell membrane</keyword>
<name>A0A8J3A2F1_9PROT</name>
<feature type="compositionally biased region" description="Basic and acidic residues" evidence="10">
    <location>
        <begin position="1"/>
        <end position="14"/>
    </location>
</feature>
<evidence type="ECO:0000256" key="1">
    <source>
        <dbReference type="ARBA" id="ARBA00004141"/>
    </source>
</evidence>
<keyword evidence="8" id="KW-0129">CBS domain</keyword>
<evidence type="ECO:0000256" key="9">
    <source>
        <dbReference type="RuleBase" id="RU362011"/>
    </source>
</evidence>
<evidence type="ECO:0000256" key="10">
    <source>
        <dbReference type="SAM" id="MobiDB-lite"/>
    </source>
</evidence>
<keyword evidence="9" id="KW-0479">Metal-binding</keyword>
<reference evidence="12" key="1">
    <citation type="journal article" date="2014" name="Int. J. Syst. Evol. Microbiol.">
        <title>Complete genome sequence of Corynebacterium casei LMG S-19264T (=DSM 44701T), isolated from a smear-ripened cheese.</title>
        <authorList>
            <consortium name="US DOE Joint Genome Institute (JGI-PGF)"/>
            <person name="Walter F."/>
            <person name="Albersmeier A."/>
            <person name="Kalinowski J."/>
            <person name="Ruckert C."/>
        </authorList>
    </citation>
    <scope>NUCLEOTIDE SEQUENCE</scope>
    <source>
        <strain evidence="12">CGMCC 1.14984</strain>
    </source>
</reference>
<evidence type="ECO:0000313" key="12">
    <source>
        <dbReference type="EMBL" id="GGH94963.1"/>
    </source>
</evidence>
<dbReference type="Gene3D" id="1.10.357.20">
    <property type="entry name" value="SLC41 divalent cation transporters, integral membrane domain"/>
    <property type="match status" value="1"/>
</dbReference>
<feature type="transmembrane region" description="Helical" evidence="9">
    <location>
        <begin position="320"/>
        <end position="340"/>
    </location>
</feature>
<keyword evidence="7 9" id="KW-0472">Membrane</keyword>
<feature type="transmembrane region" description="Helical" evidence="9">
    <location>
        <begin position="469"/>
        <end position="493"/>
    </location>
</feature>
<dbReference type="SUPFAM" id="SSF54631">
    <property type="entry name" value="CBS-domain pair"/>
    <property type="match status" value="1"/>
</dbReference>
<dbReference type="NCBIfam" id="TIGR00400">
    <property type="entry name" value="mgtE"/>
    <property type="match status" value="1"/>
</dbReference>
<evidence type="ECO:0000256" key="4">
    <source>
        <dbReference type="ARBA" id="ARBA00022692"/>
    </source>
</evidence>
<dbReference type="PROSITE" id="PS51371">
    <property type="entry name" value="CBS"/>
    <property type="match status" value="1"/>
</dbReference>
<evidence type="ECO:0000256" key="8">
    <source>
        <dbReference type="PROSITE-ProRule" id="PRU00703"/>
    </source>
</evidence>
<dbReference type="SUPFAM" id="SSF161093">
    <property type="entry name" value="MgtE membrane domain-like"/>
    <property type="match status" value="1"/>
</dbReference>
<evidence type="ECO:0000256" key="3">
    <source>
        <dbReference type="ARBA" id="ARBA00022448"/>
    </source>
</evidence>
<comment type="subcellular location">
    <subcellularLocation>
        <location evidence="9">Cell membrane</location>
        <topology evidence="9">Multi-pass membrane protein</topology>
    </subcellularLocation>
    <subcellularLocation>
        <location evidence="1">Membrane</location>
        <topology evidence="1">Multi-pass membrane protein</topology>
    </subcellularLocation>
</comment>
<feature type="transmembrane region" description="Helical" evidence="9">
    <location>
        <begin position="394"/>
        <end position="417"/>
    </location>
</feature>
<dbReference type="Proteomes" id="UP000621856">
    <property type="component" value="Unassembled WGS sequence"/>
</dbReference>
<dbReference type="InterPro" id="IPR046342">
    <property type="entry name" value="CBS_dom_sf"/>
</dbReference>
<keyword evidence="5 9" id="KW-0460">Magnesium</keyword>
<evidence type="ECO:0000256" key="2">
    <source>
        <dbReference type="ARBA" id="ARBA00009749"/>
    </source>
</evidence>
<dbReference type="Gene3D" id="3.10.580.10">
    <property type="entry name" value="CBS-domain"/>
    <property type="match status" value="1"/>
</dbReference>
<feature type="region of interest" description="Disordered" evidence="10">
    <location>
        <begin position="1"/>
        <end position="38"/>
    </location>
</feature>
<dbReference type="Gene3D" id="1.25.60.10">
    <property type="entry name" value="MgtE N-terminal domain-like"/>
    <property type="match status" value="1"/>
</dbReference>
<comment type="caution">
    <text evidence="12">The sequence shown here is derived from an EMBL/GenBank/DDBJ whole genome shotgun (WGS) entry which is preliminary data.</text>
</comment>
<dbReference type="CDD" id="cd04606">
    <property type="entry name" value="CBS_pair_Mg_transporter"/>
    <property type="match status" value="1"/>
</dbReference>
<dbReference type="SUPFAM" id="SSF158791">
    <property type="entry name" value="MgtE N-terminal domain-like"/>
    <property type="match status" value="1"/>
</dbReference>
<dbReference type="Pfam" id="PF01769">
    <property type="entry name" value="MgtE"/>
    <property type="match status" value="1"/>
</dbReference>
<dbReference type="PANTHER" id="PTHR43773:SF1">
    <property type="entry name" value="MAGNESIUM TRANSPORTER MGTE"/>
    <property type="match status" value="1"/>
</dbReference>
<dbReference type="GO" id="GO:0015095">
    <property type="term" value="F:magnesium ion transmembrane transporter activity"/>
    <property type="evidence" value="ECO:0007669"/>
    <property type="project" value="UniProtKB-UniRule"/>
</dbReference>
<accession>A0A8J3A2F1</accession>
<dbReference type="Pfam" id="PF00571">
    <property type="entry name" value="CBS"/>
    <property type="match status" value="1"/>
</dbReference>
<comment type="subunit">
    <text evidence="9">Homodimer.</text>
</comment>
<reference evidence="12" key="2">
    <citation type="submission" date="2020-09" db="EMBL/GenBank/DDBJ databases">
        <authorList>
            <person name="Sun Q."/>
            <person name="Zhou Y."/>
        </authorList>
    </citation>
    <scope>NUCLEOTIDE SEQUENCE</scope>
    <source>
        <strain evidence="12">CGMCC 1.14984</strain>
    </source>
</reference>
<keyword evidence="3 9" id="KW-0813">Transport</keyword>
<feature type="compositionally biased region" description="Basic and acidic residues" evidence="10">
    <location>
        <begin position="27"/>
        <end position="38"/>
    </location>
</feature>
<dbReference type="InterPro" id="IPR036739">
    <property type="entry name" value="SLC41_membr_dom_sf"/>
</dbReference>
<dbReference type="InterPro" id="IPR038076">
    <property type="entry name" value="MgtE_N_sf"/>
</dbReference>
<dbReference type="InterPro" id="IPR000644">
    <property type="entry name" value="CBS_dom"/>
</dbReference>
<organism evidence="12 13">
    <name type="scientific">Aquisalinus luteolus</name>
    <dbReference type="NCBI Taxonomy" id="1566827"/>
    <lineage>
        <taxon>Bacteria</taxon>
        <taxon>Pseudomonadati</taxon>
        <taxon>Pseudomonadota</taxon>
        <taxon>Alphaproteobacteria</taxon>
        <taxon>Parvularculales</taxon>
        <taxon>Parvularculaceae</taxon>
        <taxon>Aquisalinus</taxon>
    </lineage>
</organism>
<feature type="domain" description="CBS" evidence="11">
    <location>
        <begin position="236"/>
        <end position="295"/>
    </location>
</feature>
<evidence type="ECO:0000256" key="6">
    <source>
        <dbReference type="ARBA" id="ARBA00022989"/>
    </source>
</evidence>
<evidence type="ECO:0000313" key="13">
    <source>
        <dbReference type="Proteomes" id="UP000621856"/>
    </source>
</evidence>
<dbReference type="EMBL" id="BMGZ01000001">
    <property type="protein sequence ID" value="GGH94963.1"/>
    <property type="molecule type" value="Genomic_DNA"/>
</dbReference>
<protein>
    <recommendedName>
        <fullName evidence="9">Magnesium transporter MgtE</fullName>
    </recommendedName>
</protein>
<dbReference type="SMART" id="SM00924">
    <property type="entry name" value="MgtE_N"/>
    <property type="match status" value="1"/>
</dbReference>
<keyword evidence="6 9" id="KW-1133">Transmembrane helix</keyword>
<dbReference type="InterPro" id="IPR006669">
    <property type="entry name" value="MgtE_transporter"/>
</dbReference>
<dbReference type="GO" id="GO:0046872">
    <property type="term" value="F:metal ion binding"/>
    <property type="evidence" value="ECO:0007669"/>
    <property type="project" value="UniProtKB-KW"/>
</dbReference>
<comment type="function">
    <text evidence="9">Acts as a magnesium transporter.</text>
</comment>
<sequence>MNEPSAIEKTRPDEPDMPPGVPDQEPDESRAEDEGHDLSAEFIREVREAIDEGDETHVRSLCEELHPADVADLFEQISDDQRKALVGILGQMLDPVTLVEVDEDVRDLIIEAMPTGQLADAVSELDTDDAAFVLEDMDEEARLEVLAEVPVAERLALLSALDYEDETAGRLMQREVFAAPAYWTVGQIIDRLRSPEELPETFYEVFVIDPAFKVIGSVPLAQFLRNPRETVIGDLVGEEELRRIPADMDQEEVAYLFEKYNLISAPVVDKGDRLVGMITVDDVVEIVHEETHEDMLALAGVEAEQSGISGSLRATVSSRFSWLAVNLFTAILASVVISFFDATLEQAVAVAILMPIVASMGGNAGTQTLTVAVRNLATRELTAANALRIVGRETLVGLINGCAFAVLMGTIAGVWYGTIGGGGGADAGLVLGLVLAAAMIINMIMAGLSGILIPLVLQRAGADPAVSSAVFVTTVTDIVGFFAFLGLAAIFIVG</sequence>
<evidence type="ECO:0000259" key="11">
    <source>
        <dbReference type="PROSITE" id="PS51371"/>
    </source>
</evidence>
<feature type="transmembrane region" description="Helical" evidence="9">
    <location>
        <begin position="346"/>
        <end position="373"/>
    </location>
</feature>
<dbReference type="InterPro" id="IPR006667">
    <property type="entry name" value="SLC41_membr_dom"/>
</dbReference>
<dbReference type="SMART" id="SM00116">
    <property type="entry name" value="CBS"/>
    <property type="match status" value="1"/>
</dbReference>
<dbReference type="Pfam" id="PF03448">
    <property type="entry name" value="MgtE_N"/>
    <property type="match status" value="1"/>
</dbReference>
<dbReference type="InterPro" id="IPR006668">
    <property type="entry name" value="Mg_transptr_MgtE_intracell_dom"/>
</dbReference>
<evidence type="ECO:0000256" key="5">
    <source>
        <dbReference type="ARBA" id="ARBA00022842"/>
    </source>
</evidence>
<dbReference type="PANTHER" id="PTHR43773">
    <property type="entry name" value="MAGNESIUM TRANSPORTER MGTE"/>
    <property type="match status" value="1"/>
</dbReference>
<proteinExistence type="inferred from homology"/>
<dbReference type="GO" id="GO:0005886">
    <property type="term" value="C:plasma membrane"/>
    <property type="evidence" value="ECO:0007669"/>
    <property type="project" value="UniProtKB-SubCell"/>
</dbReference>